<dbReference type="InterPro" id="IPR036388">
    <property type="entry name" value="WH-like_DNA-bd_sf"/>
</dbReference>
<dbReference type="CDD" id="cd06170">
    <property type="entry name" value="LuxR_C_like"/>
    <property type="match status" value="1"/>
</dbReference>
<evidence type="ECO:0000256" key="1">
    <source>
        <dbReference type="ARBA" id="ARBA00023015"/>
    </source>
</evidence>
<sequence>MRGTPLEQLAKPEQMGSEIAQLRTQFDVMRFMKRKAQVFGFRYFMIARVPGMEVSSLASLSIVSNVPVEIVNHYDKIGLLQSSVGIKRLRETTTPFQLDFDEWRRLSGQQEGLAAHIDVLRAHEVEQADYFPVHFADGSRAVVIFLGGRHQFSMAALMELQMIAIHVYNRLAEIGLVLRDNGVELSDREIECLNWTAAGKTSAEIASIIGLSEHTVNHYLNHVTRKLGAVNRTQAVVKAIRLGYIR</sequence>
<keyword evidence="3" id="KW-0804">Transcription</keyword>
<feature type="domain" description="HTH luxR-type" evidence="4">
    <location>
        <begin position="178"/>
        <end position="243"/>
    </location>
</feature>
<dbReference type="OrthoDB" id="8113315at2"/>
<keyword evidence="1" id="KW-0805">Transcription regulation</keyword>
<dbReference type="PROSITE" id="PS00622">
    <property type="entry name" value="HTH_LUXR_1"/>
    <property type="match status" value="1"/>
</dbReference>
<evidence type="ECO:0000259" key="4">
    <source>
        <dbReference type="PROSITE" id="PS50043"/>
    </source>
</evidence>
<dbReference type="Gene3D" id="1.10.10.10">
    <property type="entry name" value="Winged helix-like DNA-binding domain superfamily/Winged helix DNA-binding domain"/>
    <property type="match status" value="1"/>
</dbReference>
<dbReference type="Pfam" id="PF03472">
    <property type="entry name" value="Autoind_bind"/>
    <property type="match status" value="1"/>
</dbReference>
<keyword evidence="6" id="KW-1185">Reference proteome</keyword>
<organism evidence="5 6">
    <name type="scientific">Xaviernesmea oryzae</name>
    <dbReference type="NCBI Taxonomy" id="464029"/>
    <lineage>
        <taxon>Bacteria</taxon>
        <taxon>Pseudomonadati</taxon>
        <taxon>Pseudomonadota</taxon>
        <taxon>Alphaproteobacteria</taxon>
        <taxon>Hyphomicrobiales</taxon>
        <taxon>Rhizobiaceae</taxon>
        <taxon>Rhizobium/Agrobacterium group</taxon>
        <taxon>Xaviernesmea</taxon>
    </lineage>
</organism>
<dbReference type="PROSITE" id="PS50043">
    <property type="entry name" value="HTH_LUXR_2"/>
    <property type="match status" value="1"/>
</dbReference>
<evidence type="ECO:0000313" key="6">
    <source>
        <dbReference type="Proteomes" id="UP000186364"/>
    </source>
</evidence>
<dbReference type="PANTHER" id="PTHR44688">
    <property type="entry name" value="DNA-BINDING TRANSCRIPTIONAL ACTIVATOR DEVR_DOSR"/>
    <property type="match status" value="1"/>
</dbReference>
<dbReference type="SUPFAM" id="SSF46894">
    <property type="entry name" value="C-terminal effector domain of the bipartite response regulators"/>
    <property type="match status" value="1"/>
</dbReference>
<protein>
    <submittedName>
        <fullName evidence="5">LuxR family transcriptional regulator</fullName>
    </submittedName>
</protein>
<dbReference type="Gene3D" id="3.30.450.80">
    <property type="entry name" value="Transcription factor LuxR-like, autoinducer-binding domain"/>
    <property type="match status" value="1"/>
</dbReference>
<dbReference type="InterPro" id="IPR000792">
    <property type="entry name" value="Tscrpt_reg_LuxR_C"/>
</dbReference>
<evidence type="ECO:0000256" key="2">
    <source>
        <dbReference type="ARBA" id="ARBA00023125"/>
    </source>
</evidence>
<dbReference type="AlphaFoldDB" id="A0A1Q9ATQ3"/>
<evidence type="ECO:0000313" key="5">
    <source>
        <dbReference type="EMBL" id="OLP58814.1"/>
    </source>
</evidence>
<evidence type="ECO:0000256" key="3">
    <source>
        <dbReference type="ARBA" id="ARBA00023163"/>
    </source>
</evidence>
<dbReference type="PANTHER" id="PTHR44688:SF16">
    <property type="entry name" value="DNA-BINDING TRANSCRIPTIONAL ACTIVATOR DEVR_DOSR"/>
    <property type="match status" value="1"/>
</dbReference>
<dbReference type="Proteomes" id="UP000186364">
    <property type="component" value="Unassembled WGS sequence"/>
</dbReference>
<dbReference type="GO" id="GO:0003677">
    <property type="term" value="F:DNA binding"/>
    <property type="evidence" value="ECO:0007669"/>
    <property type="project" value="UniProtKB-KW"/>
</dbReference>
<dbReference type="InterPro" id="IPR016032">
    <property type="entry name" value="Sig_transdc_resp-reg_C-effctor"/>
</dbReference>
<dbReference type="RefSeq" id="WP_075629239.1">
    <property type="nucleotide sequence ID" value="NZ_FOAM01000003.1"/>
</dbReference>
<dbReference type="InterPro" id="IPR036693">
    <property type="entry name" value="TF_LuxR_autoind-bd_dom_sf"/>
</dbReference>
<keyword evidence="2" id="KW-0238">DNA-binding</keyword>
<proteinExistence type="predicted"/>
<dbReference type="SMART" id="SM00421">
    <property type="entry name" value="HTH_LUXR"/>
    <property type="match status" value="1"/>
</dbReference>
<dbReference type="PRINTS" id="PR00038">
    <property type="entry name" value="HTHLUXR"/>
</dbReference>
<name>A0A1Q9ATQ3_9HYPH</name>
<reference evidence="5 6" key="1">
    <citation type="submission" date="2016-09" db="EMBL/GenBank/DDBJ databases">
        <title>Rhizobium sp. nov., a novel species isolated from the rice rhizosphere.</title>
        <authorList>
            <person name="Zhao J."/>
            <person name="Zhang X."/>
        </authorList>
    </citation>
    <scope>NUCLEOTIDE SEQUENCE [LARGE SCALE GENOMIC DNA]</scope>
    <source>
        <strain evidence="5 6">1.7048</strain>
    </source>
</reference>
<dbReference type="Pfam" id="PF00196">
    <property type="entry name" value="GerE"/>
    <property type="match status" value="1"/>
</dbReference>
<dbReference type="SUPFAM" id="SSF75516">
    <property type="entry name" value="Pheromone-binding domain of LuxR-like quorum-sensing transcription factors"/>
    <property type="match status" value="1"/>
</dbReference>
<accession>A0A1Q9ATQ3</accession>
<dbReference type="GO" id="GO:0006355">
    <property type="term" value="P:regulation of DNA-templated transcription"/>
    <property type="evidence" value="ECO:0007669"/>
    <property type="project" value="InterPro"/>
</dbReference>
<dbReference type="EMBL" id="MKIP01000057">
    <property type="protein sequence ID" value="OLP58814.1"/>
    <property type="molecule type" value="Genomic_DNA"/>
</dbReference>
<dbReference type="InterPro" id="IPR005143">
    <property type="entry name" value="TF_LuxR_autoind-bd_dom"/>
</dbReference>
<gene>
    <name evidence="5" type="ORF">BJF93_18115</name>
</gene>
<comment type="caution">
    <text evidence="5">The sequence shown here is derived from an EMBL/GenBank/DDBJ whole genome shotgun (WGS) entry which is preliminary data.</text>
</comment>